<gene>
    <name evidence="1" type="ORF">L798_14711</name>
</gene>
<dbReference type="Proteomes" id="UP000027135">
    <property type="component" value="Unassembled WGS sequence"/>
</dbReference>
<dbReference type="Gene3D" id="1.20.58.1520">
    <property type="match status" value="1"/>
</dbReference>
<dbReference type="PANTHER" id="PTHR19321:SF41">
    <property type="entry name" value="FASCETTO-RELATED"/>
    <property type="match status" value="1"/>
</dbReference>
<sequence>MSRPWLPSLKEIGGDAERAFKELHSCWDKENLSKDEKCKNIAAIRQELLLFWQEKIHEGKLSVLKYEVKNIRAEIEIWWEKCFLSEDEKQEFEDYKSINYTDQLYGCHVEELERLKRKFYRNESLYLLIKKHQDTWERVVNMDKQLYNPERLFQNRGAQLLQEERDRRAAQKDLPHLEELIKKETELFEREHGRPFLIYGKCFSDMILHQKELHKENQKSLKSARKKCENCCAPSNAAKMTTSISKLKRKLDNPPSPVAVQTKQARVASCDKLGSRRGEVCGPKLRLPVRRKLIERTVNVPVIQP</sequence>
<dbReference type="GO" id="GO:1990023">
    <property type="term" value="C:mitotic spindle midzone"/>
    <property type="evidence" value="ECO:0007669"/>
    <property type="project" value="TreeGrafter"/>
</dbReference>
<dbReference type="Pfam" id="PF03999">
    <property type="entry name" value="MAP65_ASE1"/>
    <property type="match status" value="1"/>
</dbReference>
<dbReference type="GO" id="GO:0051256">
    <property type="term" value="P:mitotic spindle midzone assembly"/>
    <property type="evidence" value="ECO:0007669"/>
    <property type="project" value="TreeGrafter"/>
</dbReference>
<reference evidence="1 2" key="1">
    <citation type="journal article" date="2014" name="Nat. Commun.">
        <title>Molecular traces of alternative social organization in a termite genome.</title>
        <authorList>
            <person name="Terrapon N."/>
            <person name="Li C."/>
            <person name="Robertson H.M."/>
            <person name="Ji L."/>
            <person name="Meng X."/>
            <person name="Booth W."/>
            <person name="Chen Z."/>
            <person name="Childers C.P."/>
            <person name="Glastad K.M."/>
            <person name="Gokhale K."/>
            <person name="Gowin J."/>
            <person name="Gronenberg W."/>
            <person name="Hermansen R.A."/>
            <person name="Hu H."/>
            <person name="Hunt B.G."/>
            <person name="Huylmans A.K."/>
            <person name="Khalil S.M."/>
            <person name="Mitchell R.D."/>
            <person name="Munoz-Torres M.C."/>
            <person name="Mustard J.A."/>
            <person name="Pan H."/>
            <person name="Reese J.T."/>
            <person name="Scharf M.E."/>
            <person name="Sun F."/>
            <person name="Vogel H."/>
            <person name="Xiao J."/>
            <person name="Yang W."/>
            <person name="Yang Z."/>
            <person name="Yang Z."/>
            <person name="Zhou J."/>
            <person name="Zhu J."/>
            <person name="Brent C.S."/>
            <person name="Elsik C.G."/>
            <person name="Goodisman M.A."/>
            <person name="Liberles D.A."/>
            <person name="Roe R.M."/>
            <person name="Vargo E.L."/>
            <person name="Vilcinskas A."/>
            <person name="Wang J."/>
            <person name="Bornberg-Bauer E."/>
            <person name="Korb J."/>
            <person name="Zhang G."/>
            <person name="Liebig J."/>
        </authorList>
    </citation>
    <scope>NUCLEOTIDE SEQUENCE [LARGE SCALE GENOMIC DNA]</scope>
    <source>
        <tissue evidence="1">Whole organism</tissue>
    </source>
</reference>
<dbReference type="EMBL" id="KK853114">
    <property type="protein sequence ID" value="KDR11199.1"/>
    <property type="molecule type" value="Genomic_DNA"/>
</dbReference>
<accession>A0A067R103</accession>
<dbReference type="GO" id="GO:0008017">
    <property type="term" value="F:microtubule binding"/>
    <property type="evidence" value="ECO:0007669"/>
    <property type="project" value="InterPro"/>
</dbReference>
<dbReference type="AlphaFoldDB" id="A0A067R103"/>
<proteinExistence type="predicted"/>
<dbReference type="OrthoDB" id="8182204at2759"/>
<keyword evidence="2" id="KW-1185">Reference proteome</keyword>
<dbReference type="InParanoid" id="A0A067R103"/>
<organism evidence="1 2">
    <name type="scientific">Zootermopsis nevadensis</name>
    <name type="common">Dampwood termite</name>
    <dbReference type="NCBI Taxonomy" id="136037"/>
    <lineage>
        <taxon>Eukaryota</taxon>
        <taxon>Metazoa</taxon>
        <taxon>Ecdysozoa</taxon>
        <taxon>Arthropoda</taxon>
        <taxon>Hexapoda</taxon>
        <taxon>Insecta</taxon>
        <taxon>Pterygota</taxon>
        <taxon>Neoptera</taxon>
        <taxon>Polyneoptera</taxon>
        <taxon>Dictyoptera</taxon>
        <taxon>Blattodea</taxon>
        <taxon>Blattoidea</taxon>
        <taxon>Termitoidae</taxon>
        <taxon>Termopsidae</taxon>
        <taxon>Zootermopsis</taxon>
    </lineage>
</organism>
<dbReference type="STRING" id="136037.A0A067R103"/>
<evidence type="ECO:0000313" key="2">
    <source>
        <dbReference type="Proteomes" id="UP000027135"/>
    </source>
</evidence>
<name>A0A067R103_ZOONE</name>
<dbReference type="PANTHER" id="PTHR19321">
    <property type="entry name" value="PROTEIN REGULATOR OF CYTOKINESIS 1 PRC1-RELATED"/>
    <property type="match status" value="1"/>
</dbReference>
<dbReference type="InterPro" id="IPR007145">
    <property type="entry name" value="MAP65_Ase1_PRC1"/>
</dbReference>
<dbReference type="GO" id="GO:0005737">
    <property type="term" value="C:cytoplasm"/>
    <property type="evidence" value="ECO:0007669"/>
    <property type="project" value="TreeGrafter"/>
</dbReference>
<evidence type="ECO:0000313" key="1">
    <source>
        <dbReference type="EMBL" id="KDR11199.1"/>
    </source>
</evidence>
<dbReference type="eggNOG" id="KOG4302">
    <property type="taxonomic scope" value="Eukaryota"/>
</dbReference>
<protein>
    <submittedName>
        <fullName evidence="1">Protein regulator of cytokinesis 1</fullName>
    </submittedName>
</protein>